<dbReference type="CDD" id="cd16376">
    <property type="entry name" value="Avd_like"/>
    <property type="match status" value="1"/>
</dbReference>
<dbReference type="RefSeq" id="WP_004636623.1">
    <property type="nucleotide sequence ID" value="NZ_APMQ01000026.1"/>
</dbReference>
<dbReference type="SUPFAM" id="SSF158446">
    <property type="entry name" value="IVS-encoded protein-like"/>
    <property type="match status" value="1"/>
</dbReference>
<comment type="caution">
    <text evidence="2">The sequence shown here is derived from an EMBL/GenBank/DDBJ whole genome shotgun (WGS) entry which is preliminary data.</text>
</comment>
<dbReference type="EMBL" id="APMQ01000026">
    <property type="protein sequence ID" value="ENZ74953.1"/>
    <property type="molecule type" value="Genomic_DNA"/>
</dbReference>
<reference evidence="2 3" key="1">
    <citation type="journal article" date="2013" name="Genome Announc.">
        <title>Draft Genome Sequence for Ralstonia sp. Strain OR214, a Bacterium with Potential for Bioremediation.</title>
        <authorList>
            <person name="Utturkar S.M."/>
            <person name="Bollmann A."/>
            <person name="Brzoska R.M."/>
            <person name="Klingeman D.M."/>
            <person name="Epstein S.E."/>
            <person name="Palumbo A.V."/>
            <person name="Brown S.D."/>
        </authorList>
    </citation>
    <scope>NUCLEOTIDE SEQUENCE [LARGE SCALE GENOMIC DNA]</scope>
    <source>
        <strain evidence="2 3">OR214</strain>
    </source>
</reference>
<protein>
    <recommendedName>
        <fullName evidence="1">bAvd-like domain-containing protein</fullName>
    </recommendedName>
</protein>
<dbReference type="InterPro" id="IPR036583">
    <property type="entry name" value="23S_rRNA_IVS_sf"/>
</dbReference>
<dbReference type="Proteomes" id="UP000013280">
    <property type="component" value="Unassembled WGS sequence"/>
</dbReference>
<dbReference type="InterPro" id="IPR055360">
    <property type="entry name" value="bAvd"/>
</dbReference>
<feature type="domain" description="bAvd-like" evidence="1">
    <location>
        <begin position="13"/>
        <end position="111"/>
    </location>
</feature>
<dbReference type="Gene3D" id="1.20.1440.60">
    <property type="entry name" value="23S rRNA-intervening sequence"/>
    <property type="match status" value="1"/>
</dbReference>
<evidence type="ECO:0000313" key="3">
    <source>
        <dbReference type="Proteomes" id="UP000013280"/>
    </source>
</evidence>
<sequence length="122" mass="13646">MALHSSLPIYKVAYDLLDVATDVTKNMPRDFKQSLGGKIRDHCIDIVTLIFRANVSVDKVPHLSDLLESVQTVELLLRLSKDKRFISVPQYAKAIELTNQVGRQANGWRKSASSPVASPSRR</sequence>
<gene>
    <name evidence="2" type="ORF">OR214_05116</name>
</gene>
<dbReference type="AlphaFoldDB" id="R0DMW5"/>
<evidence type="ECO:0000313" key="2">
    <source>
        <dbReference type="EMBL" id="ENZ74953.1"/>
    </source>
</evidence>
<dbReference type="PATRIC" id="fig|1264675.3.peg.5043"/>
<organism evidence="2 3">
    <name type="scientific">Ralstonia pickettii OR214</name>
    <dbReference type="NCBI Taxonomy" id="1264675"/>
    <lineage>
        <taxon>Bacteria</taxon>
        <taxon>Pseudomonadati</taxon>
        <taxon>Pseudomonadota</taxon>
        <taxon>Betaproteobacteria</taxon>
        <taxon>Burkholderiales</taxon>
        <taxon>Burkholderiaceae</taxon>
        <taxon>Ralstonia</taxon>
    </lineage>
</organism>
<dbReference type="Pfam" id="PF22296">
    <property type="entry name" value="bAvd"/>
    <property type="match status" value="1"/>
</dbReference>
<evidence type="ECO:0000259" key="1">
    <source>
        <dbReference type="Pfam" id="PF22296"/>
    </source>
</evidence>
<accession>R0DMW5</accession>
<name>R0DMW5_RALPI</name>
<proteinExistence type="predicted"/>